<comment type="caution">
    <text evidence="2">The sequence shown here is derived from an EMBL/GenBank/DDBJ whole genome shotgun (WGS) entry which is preliminary data.</text>
</comment>
<dbReference type="PANTHER" id="PTHR35546">
    <property type="entry name" value="F-BOX PROTEIN INTERACTION DOMAIN PROTEIN-RELATED"/>
    <property type="match status" value="1"/>
</dbReference>
<reference evidence="2" key="1">
    <citation type="submission" date="2020-07" db="EMBL/GenBank/DDBJ databases">
        <title>Genome sequence and genetic diversity analysis of an under-domesticated orphan crop, white fonio (Digitaria exilis).</title>
        <authorList>
            <person name="Bennetzen J.L."/>
            <person name="Chen S."/>
            <person name="Ma X."/>
            <person name="Wang X."/>
            <person name="Yssel A.E.J."/>
            <person name="Chaluvadi S.R."/>
            <person name="Johnson M."/>
            <person name="Gangashetty P."/>
            <person name="Hamidou F."/>
            <person name="Sanogo M.D."/>
            <person name="Zwaenepoel A."/>
            <person name="Wallace J."/>
            <person name="Van De Peer Y."/>
            <person name="Van Deynze A."/>
        </authorList>
    </citation>
    <scope>NUCLEOTIDE SEQUENCE</scope>
    <source>
        <tissue evidence="2">Leaves</tissue>
    </source>
</reference>
<dbReference type="PANTHER" id="PTHR35546:SF83">
    <property type="entry name" value="EXPRESSED PROTEIN"/>
    <property type="match status" value="1"/>
</dbReference>
<sequence>MDSDQDSTADDWVILGSGTSTSDDDGVLALSSGCATPASPSASDSDADADPTTALVLAAAAAACADDTYPISDAEDDDLYPAPSPPQPRPISGLFHHTLTGDVAYAAFDPLPPATVSHHAVNKQLVPDPTFSTLIPDDVVRALASTRGLVCLRGAADKDYYVANPLTFSVARLPRPDGDHWAKEDKPPGVVITFDVDDDGGDARGGGGDEGDHGRSFYRPYRVVVAFHVEDGAYAFETFSSRTWEWTIADTVALAENVVPGSGVGVLGYAFWRTTMGFFLCFEPVSGCADLVPAPMEVTDWTCWELGEMEGALSATCTDDKLDTVVIVCPDLSRRTDTGDLVWTMAGHFEGGCLRGRGHVTLLRSQGKAEVVMWDRTKETVVAMDLEGRTTRTITFVPPGTGYYDDFIPYVSSLAAVSASG</sequence>
<feature type="region of interest" description="Disordered" evidence="1">
    <location>
        <begin position="1"/>
        <end position="49"/>
    </location>
</feature>
<proteinExistence type="predicted"/>
<dbReference type="InterPro" id="IPR055290">
    <property type="entry name" value="At3g26010-like"/>
</dbReference>
<dbReference type="OrthoDB" id="1916346at2759"/>
<organism evidence="2 3">
    <name type="scientific">Digitaria exilis</name>
    <dbReference type="NCBI Taxonomy" id="1010633"/>
    <lineage>
        <taxon>Eukaryota</taxon>
        <taxon>Viridiplantae</taxon>
        <taxon>Streptophyta</taxon>
        <taxon>Embryophyta</taxon>
        <taxon>Tracheophyta</taxon>
        <taxon>Spermatophyta</taxon>
        <taxon>Magnoliopsida</taxon>
        <taxon>Liliopsida</taxon>
        <taxon>Poales</taxon>
        <taxon>Poaceae</taxon>
        <taxon>PACMAD clade</taxon>
        <taxon>Panicoideae</taxon>
        <taxon>Panicodae</taxon>
        <taxon>Paniceae</taxon>
        <taxon>Anthephorinae</taxon>
        <taxon>Digitaria</taxon>
    </lineage>
</organism>
<feature type="compositionally biased region" description="Low complexity" evidence="1">
    <location>
        <begin position="35"/>
        <end position="49"/>
    </location>
</feature>
<dbReference type="AlphaFoldDB" id="A0A835ABB1"/>
<keyword evidence="3" id="KW-1185">Reference proteome</keyword>
<feature type="region of interest" description="Disordered" evidence="1">
    <location>
        <begin position="72"/>
        <end position="92"/>
    </location>
</feature>
<protein>
    <submittedName>
        <fullName evidence="2">Uncharacterized protein</fullName>
    </submittedName>
</protein>
<evidence type="ECO:0000313" key="3">
    <source>
        <dbReference type="Proteomes" id="UP000636709"/>
    </source>
</evidence>
<dbReference type="Proteomes" id="UP000636709">
    <property type="component" value="Unassembled WGS sequence"/>
</dbReference>
<evidence type="ECO:0000313" key="2">
    <source>
        <dbReference type="EMBL" id="KAF8655757.1"/>
    </source>
</evidence>
<dbReference type="EMBL" id="JACEFO010002582">
    <property type="protein sequence ID" value="KAF8655757.1"/>
    <property type="molecule type" value="Genomic_DNA"/>
</dbReference>
<gene>
    <name evidence="2" type="ORF">HU200_060916</name>
</gene>
<name>A0A835ABB1_9POAL</name>
<evidence type="ECO:0000256" key="1">
    <source>
        <dbReference type="SAM" id="MobiDB-lite"/>
    </source>
</evidence>
<accession>A0A835ABB1</accession>